<comment type="caution">
    <text evidence="4">The sequence shown here is derived from an EMBL/GenBank/DDBJ whole genome shotgun (WGS) entry which is preliminary data.</text>
</comment>
<keyword evidence="2" id="KW-0012">Acyltransferase</keyword>
<accession>A0A3B0CHU3</accession>
<dbReference type="AlphaFoldDB" id="A0A3B0CHU3"/>
<evidence type="ECO:0000259" key="3">
    <source>
        <dbReference type="PROSITE" id="PS51186"/>
    </source>
</evidence>
<dbReference type="SUPFAM" id="SSF55729">
    <property type="entry name" value="Acyl-CoA N-acyltransferases (Nat)"/>
    <property type="match status" value="1"/>
</dbReference>
<dbReference type="InterPro" id="IPR050680">
    <property type="entry name" value="YpeA/RimI_acetyltransf"/>
</dbReference>
<reference evidence="4 5" key="1">
    <citation type="journal article" date="2007" name="Int. J. Syst. Evol. Microbiol.">
        <title>Paenibacillus ginsengarvi sp. nov., isolated from soil from ginseng cultivation.</title>
        <authorList>
            <person name="Yoon M.H."/>
            <person name="Ten L.N."/>
            <person name="Im W.T."/>
        </authorList>
    </citation>
    <scope>NUCLEOTIDE SEQUENCE [LARGE SCALE GENOMIC DNA]</scope>
    <source>
        <strain evidence="4 5">KCTC 13059</strain>
    </source>
</reference>
<dbReference type="RefSeq" id="WP_120747707.1">
    <property type="nucleotide sequence ID" value="NZ_RBAH01000008.1"/>
</dbReference>
<feature type="domain" description="N-acetyltransferase" evidence="3">
    <location>
        <begin position="1"/>
        <end position="186"/>
    </location>
</feature>
<organism evidence="4 5">
    <name type="scientific">Paenibacillus ginsengarvi</name>
    <dbReference type="NCBI Taxonomy" id="400777"/>
    <lineage>
        <taxon>Bacteria</taxon>
        <taxon>Bacillati</taxon>
        <taxon>Bacillota</taxon>
        <taxon>Bacilli</taxon>
        <taxon>Bacillales</taxon>
        <taxon>Paenibacillaceae</taxon>
        <taxon>Paenibacillus</taxon>
    </lineage>
</organism>
<evidence type="ECO:0000256" key="1">
    <source>
        <dbReference type="ARBA" id="ARBA00022679"/>
    </source>
</evidence>
<dbReference type="PANTHER" id="PTHR43420">
    <property type="entry name" value="ACETYLTRANSFERASE"/>
    <property type="match status" value="1"/>
</dbReference>
<dbReference type="Proteomes" id="UP000282311">
    <property type="component" value="Unassembled WGS sequence"/>
</dbReference>
<gene>
    <name evidence="4" type="ORF">D7M11_13290</name>
</gene>
<proteinExistence type="predicted"/>
<evidence type="ECO:0000313" key="5">
    <source>
        <dbReference type="Proteomes" id="UP000282311"/>
    </source>
</evidence>
<dbReference type="Pfam" id="PF00583">
    <property type="entry name" value="Acetyltransf_1"/>
    <property type="match status" value="1"/>
</dbReference>
<dbReference type="InterPro" id="IPR016181">
    <property type="entry name" value="Acyl_CoA_acyltransferase"/>
</dbReference>
<evidence type="ECO:0000256" key="2">
    <source>
        <dbReference type="ARBA" id="ARBA00023315"/>
    </source>
</evidence>
<protein>
    <submittedName>
        <fullName evidence="4">GNAT family N-acetyltransferase</fullName>
    </submittedName>
</protein>
<dbReference type="EMBL" id="RBAH01000008">
    <property type="protein sequence ID" value="RKN84451.1"/>
    <property type="molecule type" value="Genomic_DNA"/>
</dbReference>
<dbReference type="GO" id="GO:0016747">
    <property type="term" value="F:acyltransferase activity, transferring groups other than amino-acyl groups"/>
    <property type="evidence" value="ECO:0007669"/>
    <property type="project" value="InterPro"/>
</dbReference>
<evidence type="ECO:0000313" key="4">
    <source>
        <dbReference type="EMBL" id="RKN84451.1"/>
    </source>
</evidence>
<dbReference type="PROSITE" id="PS51186">
    <property type="entry name" value="GNAT"/>
    <property type="match status" value="1"/>
</dbReference>
<dbReference type="OrthoDB" id="5319888at2"/>
<dbReference type="InterPro" id="IPR000182">
    <property type="entry name" value="GNAT_dom"/>
</dbReference>
<dbReference type="PANTHER" id="PTHR43420:SF47">
    <property type="entry name" value="N-ACETYLTRANSFERASE DOMAIN-CONTAINING PROTEIN"/>
    <property type="match status" value="1"/>
</dbReference>
<keyword evidence="1 4" id="KW-0808">Transferase</keyword>
<dbReference type="Gene3D" id="3.40.630.30">
    <property type="match status" value="1"/>
</dbReference>
<sequence length="186" mass="21051">MIRPATAADVDEVIPLLYSAIGSIAYSLAGTTDHEEAMRILSDFYRKKGNRISYEQIIVEERDGRLAGILVSYDGGRADELDAPFVERVRSEYGRTDYTIAKETQPNEYYLDSVAVSDEFQGQGIGKLLMQAFEEKGKAEGHSRLSLIVEEENDRAYRLYVKMGYQEDGTLEVSGSLYRRMVKLIR</sequence>
<name>A0A3B0CHU3_9BACL</name>
<dbReference type="CDD" id="cd04301">
    <property type="entry name" value="NAT_SF"/>
    <property type="match status" value="1"/>
</dbReference>
<keyword evidence="5" id="KW-1185">Reference proteome</keyword>